<feature type="region of interest" description="Disordered" evidence="1">
    <location>
        <begin position="1"/>
        <end position="65"/>
    </location>
</feature>
<protein>
    <submittedName>
        <fullName evidence="2">Uncharacterized protein</fullName>
    </submittedName>
</protein>
<sequence length="319" mass="35353">MQTMAQRSASSYPTSTSAISPQNRDSLSTSNISIYHPTSHVKDLRSSTYQALESEPESPSSQKTFKQHIQRLPRPAWGINIHDDPRFMSALREIHNSDNNIPTVPRRRTNANTILEKKHEHTNAAPTASHMSVLRTIHSPVSDKAVFLRHHANANVSPKQKHEYITASSTSSNTSAFGPTHNADFNKPTVSRYRTIATTTPEKKREHTTAASTPSNTSTFLTIPTSDSNKLAVPRRRADANTSHPQKHQCIDATSTPSKGSLSAGKRQPRRKLQRTHAFMIDRSPSPSGRVLEIDTGSEPGEDELCALFKNTCGQFEEE</sequence>
<dbReference type="EMBL" id="JBBWRZ010000013">
    <property type="protein sequence ID" value="KAK8223936.1"/>
    <property type="molecule type" value="Genomic_DNA"/>
</dbReference>
<feature type="region of interest" description="Disordered" evidence="1">
    <location>
        <begin position="198"/>
        <end position="301"/>
    </location>
</feature>
<feature type="compositionally biased region" description="Low complexity" evidence="1">
    <location>
        <begin position="209"/>
        <end position="219"/>
    </location>
</feature>
<keyword evidence="3" id="KW-1185">Reference proteome</keyword>
<accession>A0ABR1YB45</accession>
<reference evidence="2 3" key="1">
    <citation type="submission" date="2024-04" db="EMBL/GenBank/DDBJ databases">
        <title>Phyllosticta paracitricarpa is synonymous to the EU quarantine fungus P. citricarpa based on phylogenomic analyses.</title>
        <authorList>
            <consortium name="Lawrence Berkeley National Laboratory"/>
            <person name="Van Ingen-Buijs V.A."/>
            <person name="Van Westerhoven A.C."/>
            <person name="Haridas S."/>
            <person name="Skiadas P."/>
            <person name="Martin F."/>
            <person name="Groenewald J.Z."/>
            <person name="Crous P.W."/>
            <person name="Seidl M.F."/>
        </authorList>
    </citation>
    <scope>NUCLEOTIDE SEQUENCE [LARGE SCALE GENOMIC DNA]</scope>
    <source>
        <strain evidence="2 3">CBS 123374</strain>
    </source>
</reference>
<evidence type="ECO:0000313" key="3">
    <source>
        <dbReference type="Proteomes" id="UP001492380"/>
    </source>
</evidence>
<organism evidence="2 3">
    <name type="scientific">Phyllosticta capitalensis</name>
    <dbReference type="NCBI Taxonomy" id="121624"/>
    <lineage>
        <taxon>Eukaryota</taxon>
        <taxon>Fungi</taxon>
        <taxon>Dikarya</taxon>
        <taxon>Ascomycota</taxon>
        <taxon>Pezizomycotina</taxon>
        <taxon>Dothideomycetes</taxon>
        <taxon>Dothideomycetes incertae sedis</taxon>
        <taxon>Botryosphaeriales</taxon>
        <taxon>Phyllostictaceae</taxon>
        <taxon>Phyllosticta</taxon>
    </lineage>
</organism>
<comment type="caution">
    <text evidence="2">The sequence shown here is derived from an EMBL/GenBank/DDBJ whole genome shotgun (WGS) entry which is preliminary data.</text>
</comment>
<feature type="compositionally biased region" description="Polar residues" evidence="1">
    <location>
        <begin position="46"/>
        <end position="64"/>
    </location>
</feature>
<feature type="compositionally biased region" description="Polar residues" evidence="1">
    <location>
        <begin position="252"/>
        <end position="261"/>
    </location>
</feature>
<feature type="compositionally biased region" description="Polar residues" evidence="1">
    <location>
        <begin position="1"/>
        <end position="33"/>
    </location>
</feature>
<evidence type="ECO:0000256" key="1">
    <source>
        <dbReference type="SAM" id="MobiDB-lite"/>
    </source>
</evidence>
<name>A0ABR1YB45_9PEZI</name>
<feature type="compositionally biased region" description="Polar residues" evidence="1">
    <location>
        <begin position="220"/>
        <end position="229"/>
    </location>
</feature>
<proteinExistence type="predicted"/>
<evidence type="ECO:0000313" key="2">
    <source>
        <dbReference type="EMBL" id="KAK8223936.1"/>
    </source>
</evidence>
<gene>
    <name evidence="2" type="ORF">HDK90DRAFT_470624</name>
</gene>
<dbReference type="Proteomes" id="UP001492380">
    <property type="component" value="Unassembled WGS sequence"/>
</dbReference>